<reference evidence="1" key="1">
    <citation type="submission" date="2022-04" db="EMBL/GenBank/DDBJ databases">
        <title>Genome of the entomopathogenic fungus Entomophthora muscae.</title>
        <authorList>
            <person name="Elya C."/>
            <person name="Lovett B.R."/>
            <person name="Lee E."/>
            <person name="Macias A.M."/>
            <person name="Hajek A.E."/>
            <person name="De Bivort B.L."/>
            <person name="Kasson M.T."/>
            <person name="De Fine Licht H.H."/>
            <person name="Stajich J.E."/>
        </authorList>
    </citation>
    <scope>NUCLEOTIDE SEQUENCE</scope>
    <source>
        <strain evidence="1">Berkeley</strain>
    </source>
</reference>
<protein>
    <submittedName>
        <fullName evidence="1">Uncharacterized protein</fullName>
    </submittedName>
</protein>
<sequence length="648" mass="73018">MSPMQGFLKNRRYYETFSNYIELLNHIRSYLDSFEKKGLFMRLIRLDDYRRSLLNLARQVDSSISALRDGLSLQGAREVDLTQRLNSAQQEMHRAINRFDSMQNHVAGSEGQRDQLMTHIQLAELGTKDIIDAVEIPPRRVKSIPGDQPRQGRNFTVHRRLYDSHDVAEKLYRSSISDERNLQQIRKQVAILKKLEVCPYIIRFYGIHRKTNSFGLISEYATMGSLKELIASGDELEHRVKIGMTSGIVEGIAFLHNVGIIHKNIKTSSVLVMRDMTAKLSGFEFSREVEMETVQVVDLGSDRFRWIPPEKIRSFVNSTTMGDVYSLGMTLWSLWSGLYPYRNLLDRTSVESFVLSGGREDSTLLPSSVQSLVDQCFNDNPDARPSAADLINSLDQFFPKEMDCSESTCSSDYGHELSPTLSLSNSLSSLKLASGRPSAGYSPTGDITPTLTPRALISHSSRQPSLNSTPRRSDVHTPENATPNVEHADLQYPSLESAVQDHNQARYQEAFDKFILLRQKGVVRAEYFLGYYYFWGQEGVVEKDLTRAMDYLSRAATKSDSDALDLLGMVYRDPANPAADPTKAFDCFLQAANLGNRKGYYHLFASYAAGRGTVRDPAKAKEMLLMSARLGYPSAIQQANKLGLKAPF</sequence>
<accession>A0ACC2S0H5</accession>
<name>A0ACC2S0H5_9FUNG</name>
<gene>
    <name evidence="1" type="ORF">DSO57_1000630</name>
</gene>
<organism evidence="1 2">
    <name type="scientific">Entomophthora muscae</name>
    <dbReference type="NCBI Taxonomy" id="34485"/>
    <lineage>
        <taxon>Eukaryota</taxon>
        <taxon>Fungi</taxon>
        <taxon>Fungi incertae sedis</taxon>
        <taxon>Zoopagomycota</taxon>
        <taxon>Entomophthoromycotina</taxon>
        <taxon>Entomophthoromycetes</taxon>
        <taxon>Entomophthorales</taxon>
        <taxon>Entomophthoraceae</taxon>
        <taxon>Entomophthora</taxon>
    </lineage>
</organism>
<dbReference type="Proteomes" id="UP001165960">
    <property type="component" value="Unassembled WGS sequence"/>
</dbReference>
<evidence type="ECO:0000313" key="1">
    <source>
        <dbReference type="EMBL" id="KAJ9055772.1"/>
    </source>
</evidence>
<proteinExistence type="predicted"/>
<evidence type="ECO:0000313" key="2">
    <source>
        <dbReference type="Proteomes" id="UP001165960"/>
    </source>
</evidence>
<dbReference type="EMBL" id="QTSX02006391">
    <property type="protein sequence ID" value="KAJ9055772.1"/>
    <property type="molecule type" value="Genomic_DNA"/>
</dbReference>
<comment type="caution">
    <text evidence="1">The sequence shown here is derived from an EMBL/GenBank/DDBJ whole genome shotgun (WGS) entry which is preliminary data.</text>
</comment>
<keyword evidence="2" id="KW-1185">Reference proteome</keyword>